<gene>
    <name evidence="1" type="ORF">CYNAS_LOCUS9582</name>
</gene>
<name>A0AA36GT22_CYLNA</name>
<evidence type="ECO:0000313" key="1">
    <source>
        <dbReference type="EMBL" id="CAJ0597599.1"/>
    </source>
</evidence>
<dbReference type="InterPro" id="IPR029063">
    <property type="entry name" value="SAM-dependent_MTases_sf"/>
</dbReference>
<sequence length="360" mass="41319">MYSLNSSTSSSTVLTLFVVIGCFVASSPDGHNPHRLNEESNKKFSKDRRQQRIEETEKLVLKKLLSKPKRKIDEFCSELDGTCFIITDKILRYGNMPFAYRDMGWKWPENVLSLSRTRLQPYSPLNWKNFNSRTWGIRKDDVLLTYARLMIAGAFLSGGLELNTTRKQDVLIIGLGGGVINNYFSQMEDQVLNVTVVEIDPVMKKVAIKWFGFVESPLHRIVVDDGVRYIHDAAKRGEKYDALIIDVSYNMPLPMIAPIKEFLEDDLIVSMRTITTGGVIVNIVTRRGHSQEAGKALFRYSRHFPSCYFMNYQKNKMLFCSTKDNNLYSNNTDEVFRDSFMTVDNALGFRLFSKVYPSLD</sequence>
<dbReference type="EMBL" id="CATQJL010000223">
    <property type="protein sequence ID" value="CAJ0597599.1"/>
    <property type="molecule type" value="Genomic_DNA"/>
</dbReference>
<dbReference type="Pfam" id="PF01564">
    <property type="entry name" value="Spermine_synth"/>
    <property type="match status" value="1"/>
</dbReference>
<accession>A0AA36GT22</accession>
<evidence type="ECO:0000313" key="2">
    <source>
        <dbReference type="Proteomes" id="UP001176961"/>
    </source>
</evidence>
<keyword evidence="2" id="KW-1185">Reference proteome</keyword>
<dbReference type="Proteomes" id="UP001176961">
    <property type="component" value="Unassembled WGS sequence"/>
</dbReference>
<dbReference type="SUPFAM" id="SSF53335">
    <property type="entry name" value="S-adenosyl-L-methionine-dependent methyltransferases"/>
    <property type="match status" value="1"/>
</dbReference>
<dbReference type="AlphaFoldDB" id="A0AA36GT22"/>
<protein>
    <submittedName>
        <fullName evidence="1">Uncharacterized protein</fullName>
    </submittedName>
</protein>
<comment type="caution">
    <text evidence="1">The sequence shown here is derived from an EMBL/GenBank/DDBJ whole genome shotgun (WGS) entry which is preliminary data.</text>
</comment>
<dbReference type="Gene3D" id="3.40.50.150">
    <property type="entry name" value="Vaccinia Virus protein VP39"/>
    <property type="match status" value="1"/>
</dbReference>
<reference evidence="1" key="1">
    <citation type="submission" date="2023-07" db="EMBL/GenBank/DDBJ databases">
        <authorList>
            <consortium name="CYATHOMIX"/>
        </authorList>
    </citation>
    <scope>NUCLEOTIDE SEQUENCE</scope>
    <source>
        <strain evidence="1">N/A</strain>
    </source>
</reference>
<proteinExistence type="predicted"/>
<organism evidence="1 2">
    <name type="scientific">Cylicocyclus nassatus</name>
    <name type="common">Nematode worm</name>
    <dbReference type="NCBI Taxonomy" id="53992"/>
    <lineage>
        <taxon>Eukaryota</taxon>
        <taxon>Metazoa</taxon>
        <taxon>Ecdysozoa</taxon>
        <taxon>Nematoda</taxon>
        <taxon>Chromadorea</taxon>
        <taxon>Rhabditida</taxon>
        <taxon>Rhabditina</taxon>
        <taxon>Rhabditomorpha</taxon>
        <taxon>Strongyloidea</taxon>
        <taxon>Strongylidae</taxon>
        <taxon>Cylicocyclus</taxon>
    </lineage>
</organism>